<feature type="region of interest" description="Disordered" evidence="1">
    <location>
        <begin position="1"/>
        <end position="38"/>
    </location>
</feature>
<dbReference type="Proteomes" id="UP000242310">
    <property type="component" value="Unassembled WGS sequence"/>
</dbReference>
<evidence type="ECO:0000256" key="2">
    <source>
        <dbReference type="SAM" id="Phobius"/>
    </source>
</evidence>
<gene>
    <name evidence="3" type="ORF">B0H94_10371</name>
</gene>
<name>A0A2P8HW67_9BACI</name>
<evidence type="ECO:0000313" key="4">
    <source>
        <dbReference type="Proteomes" id="UP000242310"/>
    </source>
</evidence>
<keyword evidence="2" id="KW-1133">Transmembrane helix</keyword>
<dbReference type="EMBL" id="PYAV01000003">
    <property type="protein sequence ID" value="PSL50460.1"/>
    <property type="molecule type" value="Genomic_DNA"/>
</dbReference>
<protein>
    <submittedName>
        <fullName evidence="3">Uncharacterized protein</fullName>
    </submittedName>
</protein>
<dbReference type="RefSeq" id="WP_106587791.1">
    <property type="nucleotide sequence ID" value="NZ_PYAV01000003.1"/>
</dbReference>
<proteinExistence type="predicted"/>
<keyword evidence="2" id="KW-0472">Membrane</keyword>
<organism evidence="3 4">
    <name type="scientific">Salsuginibacillus halophilus</name>
    <dbReference type="NCBI Taxonomy" id="517424"/>
    <lineage>
        <taxon>Bacteria</taxon>
        <taxon>Bacillati</taxon>
        <taxon>Bacillota</taxon>
        <taxon>Bacilli</taxon>
        <taxon>Bacillales</taxon>
        <taxon>Bacillaceae</taxon>
        <taxon>Salsuginibacillus</taxon>
    </lineage>
</organism>
<feature type="compositionally biased region" description="Basic and acidic residues" evidence="1">
    <location>
        <begin position="1"/>
        <end position="10"/>
    </location>
</feature>
<feature type="transmembrane region" description="Helical" evidence="2">
    <location>
        <begin position="52"/>
        <end position="73"/>
    </location>
</feature>
<dbReference type="AlphaFoldDB" id="A0A2P8HW67"/>
<sequence length="77" mass="9433">MSEERYETKDQAASLRRQVQKTKQKTEVDQLPPRREVHQGRKKTKVRWSLPFVRFFLVLFILFVILTLAFPVWRMWL</sequence>
<feature type="compositionally biased region" description="Basic and acidic residues" evidence="1">
    <location>
        <begin position="24"/>
        <end position="38"/>
    </location>
</feature>
<dbReference type="OrthoDB" id="2971091at2"/>
<keyword evidence="4" id="KW-1185">Reference proteome</keyword>
<evidence type="ECO:0000313" key="3">
    <source>
        <dbReference type="EMBL" id="PSL50460.1"/>
    </source>
</evidence>
<accession>A0A2P8HW67</accession>
<reference evidence="3 4" key="1">
    <citation type="submission" date="2018-03" db="EMBL/GenBank/DDBJ databases">
        <title>Genomic Encyclopedia of Type Strains, Phase III (KMG-III): the genomes of soil and plant-associated and newly described type strains.</title>
        <authorList>
            <person name="Whitman W."/>
        </authorList>
    </citation>
    <scope>NUCLEOTIDE SEQUENCE [LARGE SCALE GENOMIC DNA]</scope>
    <source>
        <strain evidence="3 4">CGMCC 1.07653</strain>
    </source>
</reference>
<comment type="caution">
    <text evidence="3">The sequence shown here is derived from an EMBL/GenBank/DDBJ whole genome shotgun (WGS) entry which is preliminary data.</text>
</comment>
<keyword evidence="2" id="KW-0812">Transmembrane</keyword>
<evidence type="ECO:0000256" key="1">
    <source>
        <dbReference type="SAM" id="MobiDB-lite"/>
    </source>
</evidence>